<dbReference type="GO" id="GO:0016853">
    <property type="term" value="F:isomerase activity"/>
    <property type="evidence" value="ECO:0007669"/>
    <property type="project" value="UniProtKB-KW"/>
</dbReference>
<evidence type="ECO:0000313" key="2">
    <source>
        <dbReference type="Proteomes" id="UP000224567"/>
    </source>
</evidence>
<dbReference type="GO" id="GO:0005783">
    <property type="term" value="C:endoplasmic reticulum"/>
    <property type="evidence" value="ECO:0007669"/>
    <property type="project" value="TreeGrafter"/>
</dbReference>
<dbReference type="STRING" id="33114.A0A2G2WSP8"/>
<proteinExistence type="predicted"/>
<dbReference type="GO" id="GO:0030134">
    <property type="term" value="C:COPII-coated ER to Golgi transport vesicle"/>
    <property type="evidence" value="ECO:0007669"/>
    <property type="project" value="TreeGrafter"/>
</dbReference>
<name>A0A2G2WSP8_CAPBA</name>
<reference evidence="1 2" key="1">
    <citation type="journal article" date="2017" name="Genome Biol.">
        <title>New reference genome sequences of hot pepper reveal the massive evolution of plant disease-resistance genes by retroduplication.</title>
        <authorList>
            <person name="Kim S."/>
            <person name="Park J."/>
            <person name="Yeom S.I."/>
            <person name="Kim Y.M."/>
            <person name="Seo E."/>
            <person name="Kim K.T."/>
            <person name="Kim M.S."/>
            <person name="Lee J.M."/>
            <person name="Cheong K."/>
            <person name="Shin H.S."/>
            <person name="Kim S.B."/>
            <person name="Han K."/>
            <person name="Lee J."/>
            <person name="Park M."/>
            <person name="Lee H.A."/>
            <person name="Lee H.Y."/>
            <person name="Lee Y."/>
            <person name="Oh S."/>
            <person name="Lee J.H."/>
            <person name="Choi E."/>
            <person name="Choi E."/>
            <person name="Lee S.E."/>
            <person name="Jeon J."/>
            <person name="Kim H."/>
            <person name="Choi G."/>
            <person name="Song H."/>
            <person name="Lee J."/>
            <person name="Lee S.C."/>
            <person name="Kwon J.K."/>
            <person name="Lee H.Y."/>
            <person name="Koo N."/>
            <person name="Hong Y."/>
            <person name="Kim R.W."/>
            <person name="Kang W.H."/>
            <person name="Huh J.H."/>
            <person name="Kang B.C."/>
            <person name="Yang T.J."/>
            <person name="Lee Y.H."/>
            <person name="Bennetzen J.L."/>
            <person name="Choi D."/>
        </authorList>
    </citation>
    <scope>NUCLEOTIDE SEQUENCE [LARGE SCALE GENOMIC DNA]</scope>
    <source>
        <strain evidence="2">cv. PBC81</strain>
    </source>
</reference>
<comment type="caution">
    <text evidence="1">The sequence shown here is derived from an EMBL/GenBank/DDBJ whole genome shotgun (WGS) entry which is preliminary data.</text>
</comment>
<sequence>MEVNRDDHGHHDHESYYGNRDTDSLVKCYAIGQLCGIGYHFYHAIEMAKIFIFLQIMEDLIAPIKLKSHMNTLDNSSTKLGTGLKRPAPVTRGCRIEGFVRVKKVPGNLAISAHSAAHSFDVSQMNMSYVISSFSFSNTITLKVIRDIKLRLPYLGHV</sequence>
<evidence type="ECO:0000313" key="1">
    <source>
        <dbReference type="EMBL" id="PHT48222.1"/>
    </source>
</evidence>
<keyword evidence="2" id="KW-1185">Reference proteome</keyword>
<dbReference type="PANTHER" id="PTHR10984:SF37">
    <property type="entry name" value="PROTEIN DISULFIDE-ISOMERASE 5-3"/>
    <property type="match status" value="1"/>
</dbReference>
<gene>
    <name evidence="1" type="ORF">CQW23_12430</name>
</gene>
<dbReference type="OrthoDB" id="1035669at2759"/>
<protein>
    <submittedName>
        <fullName evidence="1">Protein disulfide-isomerase 5-3</fullName>
    </submittedName>
</protein>
<dbReference type="AlphaFoldDB" id="A0A2G2WSP8"/>
<dbReference type="EMBL" id="MLFT02000005">
    <property type="protein sequence ID" value="PHT48222.1"/>
    <property type="molecule type" value="Genomic_DNA"/>
</dbReference>
<accession>A0A2G2WSP8</accession>
<dbReference type="InterPro" id="IPR045888">
    <property type="entry name" value="Erv"/>
</dbReference>
<reference evidence="2" key="2">
    <citation type="journal article" date="2017" name="J. Anim. Genet.">
        <title>Multiple reference genome sequences of hot pepper reveal the massive evolution of plant disease resistance genes by retroduplication.</title>
        <authorList>
            <person name="Kim S."/>
            <person name="Park J."/>
            <person name="Yeom S.-I."/>
            <person name="Kim Y.-M."/>
            <person name="Seo E."/>
            <person name="Kim K.-T."/>
            <person name="Kim M.-S."/>
            <person name="Lee J.M."/>
            <person name="Cheong K."/>
            <person name="Shin H.-S."/>
            <person name="Kim S.-B."/>
            <person name="Han K."/>
            <person name="Lee J."/>
            <person name="Park M."/>
            <person name="Lee H.-A."/>
            <person name="Lee H.-Y."/>
            <person name="Lee Y."/>
            <person name="Oh S."/>
            <person name="Lee J.H."/>
            <person name="Choi E."/>
            <person name="Choi E."/>
            <person name="Lee S.E."/>
            <person name="Jeon J."/>
            <person name="Kim H."/>
            <person name="Choi G."/>
            <person name="Song H."/>
            <person name="Lee J."/>
            <person name="Lee S.-C."/>
            <person name="Kwon J.-K."/>
            <person name="Lee H.-Y."/>
            <person name="Koo N."/>
            <person name="Hong Y."/>
            <person name="Kim R.W."/>
            <person name="Kang W.-H."/>
            <person name="Huh J.H."/>
            <person name="Kang B.-C."/>
            <person name="Yang T.-J."/>
            <person name="Lee Y.-H."/>
            <person name="Bennetzen J.L."/>
            <person name="Choi D."/>
        </authorList>
    </citation>
    <scope>NUCLEOTIDE SEQUENCE [LARGE SCALE GENOMIC DNA]</scope>
    <source>
        <strain evidence="2">cv. PBC81</strain>
    </source>
</reference>
<dbReference type="PANTHER" id="PTHR10984">
    <property type="entry name" value="ENDOPLASMIC RETICULUM-GOLGI INTERMEDIATE COMPARTMENT PROTEIN"/>
    <property type="match status" value="1"/>
</dbReference>
<organism evidence="1 2">
    <name type="scientific">Capsicum baccatum</name>
    <name type="common">Peruvian pepper</name>
    <dbReference type="NCBI Taxonomy" id="33114"/>
    <lineage>
        <taxon>Eukaryota</taxon>
        <taxon>Viridiplantae</taxon>
        <taxon>Streptophyta</taxon>
        <taxon>Embryophyta</taxon>
        <taxon>Tracheophyta</taxon>
        <taxon>Spermatophyta</taxon>
        <taxon>Magnoliopsida</taxon>
        <taxon>eudicotyledons</taxon>
        <taxon>Gunneridae</taxon>
        <taxon>Pentapetalae</taxon>
        <taxon>asterids</taxon>
        <taxon>lamiids</taxon>
        <taxon>Solanales</taxon>
        <taxon>Solanaceae</taxon>
        <taxon>Solanoideae</taxon>
        <taxon>Capsiceae</taxon>
        <taxon>Capsicum</taxon>
    </lineage>
</organism>
<dbReference type="Proteomes" id="UP000224567">
    <property type="component" value="Unassembled WGS sequence"/>
</dbReference>